<proteinExistence type="predicted"/>
<dbReference type="OrthoDB" id="7053758at2"/>
<dbReference type="RefSeq" id="WP_021691752.1">
    <property type="nucleotide sequence ID" value="NZ_BASZ01000013.1"/>
</dbReference>
<keyword evidence="2" id="KW-1185">Reference proteome</keyword>
<dbReference type="AlphaFoldDB" id="U2ZZX6"/>
<dbReference type="eggNOG" id="COG5361">
    <property type="taxonomic scope" value="Bacteria"/>
</dbReference>
<sequence>MSTATLENDVVLNDPVLNGEAWRNFCAELADIGDMILDPGNPANPIDRAEGYRYLTRLLRLGLEQQIEARDFSFPFFYQLSHTTAKIGADNPDNVYWNARINGSFDYKITVKRGTMAYFSILANAFRYQEDGTNLATGKLIDSDIEWDENGVAELFASCTPQPKNWLRLEPDANMLIVRQSYLDRANEKPGEFQIERIGGPATPEPLNPAALGAGLKETLSFLRGIVGTFIDWSKLFREKPNSFPDIDQSMFQKGGGATDIFYAHAYWNLAPDEAWVIEVTPPECYYWNFQVDNWWMESLDYRFVKCTVNKTTAKLEPDGKLILVLSAQDPGFGNWLDTAGHNEGTVLLRWAGATDNPLPEAKVVKLANIRK</sequence>
<evidence type="ECO:0008006" key="3">
    <source>
        <dbReference type="Google" id="ProtNLM"/>
    </source>
</evidence>
<evidence type="ECO:0000313" key="1">
    <source>
        <dbReference type="EMBL" id="GAD50934.1"/>
    </source>
</evidence>
<gene>
    <name evidence="1" type="ORF">NT2_13_00200</name>
</gene>
<dbReference type="KEGG" id="ntd:EGO55_19805"/>
<dbReference type="EMBL" id="BASZ01000013">
    <property type="protein sequence ID" value="GAD50934.1"/>
    <property type="molecule type" value="Genomic_DNA"/>
</dbReference>
<organism evidence="1 2">
    <name type="scientific">Caenibius tardaugens NBRC 16725</name>
    <dbReference type="NCBI Taxonomy" id="1219035"/>
    <lineage>
        <taxon>Bacteria</taxon>
        <taxon>Pseudomonadati</taxon>
        <taxon>Pseudomonadota</taxon>
        <taxon>Alphaproteobacteria</taxon>
        <taxon>Sphingomonadales</taxon>
        <taxon>Erythrobacteraceae</taxon>
        <taxon>Caenibius</taxon>
    </lineage>
</organism>
<comment type="caution">
    <text evidence="1">The sequence shown here is derived from an EMBL/GenBank/DDBJ whole genome shotgun (WGS) entry which is preliminary data.</text>
</comment>
<accession>U2ZZX6</accession>
<protein>
    <recommendedName>
        <fullName evidence="3">DUF1214 domain-containing protein</fullName>
    </recommendedName>
</protein>
<reference evidence="1 2" key="1">
    <citation type="submission" date="2013-09" db="EMBL/GenBank/DDBJ databases">
        <title>Whole genome shotgun sequence of Novosphingobium tardaugens NBRC 16725.</title>
        <authorList>
            <person name="Isaki S."/>
            <person name="Hosoyama A."/>
            <person name="Tsuchikane K."/>
            <person name="Katsumata H."/>
            <person name="Ando Y."/>
            <person name="Yamazaki S."/>
            <person name="Fujita N."/>
        </authorList>
    </citation>
    <scope>NUCLEOTIDE SEQUENCE [LARGE SCALE GENOMIC DNA]</scope>
    <source>
        <strain evidence="1 2">NBRC 16725</strain>
    </source>
</reference>
<dbReference type="Proteomes" id="UP000016568">
    <property type="component" value="Unassembled WGS sequence"/>
</dbReference>
<name>U2ZZX6_9SPHN</name>
<evidence type="ECO:0000313" key="2">
    <source>
        <dbReference type="Proteomes" id="UP000016568"/>
    </source>
</evidence>